<reference evidence="1 2" key="1">
    <citation type="submission" date="2014-11" db="EMBL/GenBank/DDBJ databases">
        <title>Draft genome sequence of Kirrobacter mercurialis.</title>
        <authorList>
            <person name="Coil D.A."/>
            <person name="Eisen J.A."/>
        </authorList>
    </citation>
    <scope>NUCLEOTIDE SEQUENCE [LARGE SCALE GENOMIC DNA]</scope>
    <source>
        <strain evidence="1 2">Coronado</strain>
    </source>
</reference>
<organism evidence="1 2">
    <name type="scientific">Croceibacterium mercuriale</name>
    <dbReference type="NCBI Taxonomy" id="1572751"/>
    <lineage>
        <taxon>Bacteria</taxon>
        <taxon>Pseudomonadati</taxon>
        <taxon>Pseudomonadota</taxon>
        <taxon>Alphaproteobacteria</taxon>
        <taxon>Sphingomonadales</taxon>
        <taxon>Erythrobacteraceae</taxon>
        <taxon>Croceibacterium</taxon>
    </lineage>
</organism>
<proteinExistence type="predicted"/>
<name>A0A0B2BVW3_9SPHN</name>
<dbReference type="Proteomes" id="UP000030988">
    <property type="component" value="Unassembled WGS sequence"/>
</dbReference>
<dbReference type="AlphaFoldDB" id="A0A0B2BVW3"/>
<accession>A0A0B2BVW3</accession>
<dbReference type="EMBL" id="JTDN01000005">
    <property type="protein sequence ID" value="KHL24114.1"/>
    <property type="molecule type" value="Genomic_DNA"/>
</dbReference>
<dbReference type="RefSeq" id="WP_039098003.1">
    <property type="nucleotide sequence ID" value="NZ_JTDN01000005.1"/>
</dbReference>
<keyword evidence="2" id="KW-1185">Reference proteome</keyword>
<sequence>MGEVIQLRDRGKRRSVKPIFLEEDRLVAAVEQKLAEGEWKLRRKQPRDRADLIVLARNLAQMYRRLPHGEKARALRASGFGGKDNEAAISTYANNLMLPAGVASSDDKRIRRLSTRVKRYVNVAEAIEGDRHRALSYLFRWTSYDRASSDDWQGKLSAKLHRLAVEVAASTDLPRYFDEASAANVCLADDGSTSFRATGWLSETFHKDDFARVQAANSEGGWLYDRNDNEKMPRCGAPLFVPKAAIDTSTCSWMVRRADGTAGELACTFTCTLYVALVPIAGSLNEPCRVECWLFLRPSVALRSGRLPVWQVVADSSGTSIRADDEVFHPVDEAAFRTWSATEDGRLFVEHPDGPRAQGDLLIGSWWCVPATPSAVRQYLAKPRAGGQPLAAEHGEGLQAVLENPDEEPGETDLHALAADLYPPQDTLALEITYGLIDLRDRLTSAADELIGNFQVLQHQVRSASPLSD</sequence>
<gene>
    <name evidence="1" type="ORF">PK98_15640</name>
</gene>
<comment type="caution">
    <text evidence="1">The sequence shown here is derived from an EMBL/GenBank/DDBJ whole genome shotgun (WGS) entry which is preliminary data.</text>
</comment>
<evidence type="ECO:0000313" key="1">
    <source>
        <dbReference type="EMBL" id="KHL24114.1"/>
    </source>
</evidence>
<evidence type="ECO:0000313" key="2">
    <source>
        <dbReference type="Proteomes" id="UP000030988"/>
    </source>
</evidence>
<protein>
    <submittedName>
        <fullName evidence="1">Uncharacterized protein</fullName>
    </submittedName>
</protein>